<evidence type="ECO:0000259" key="2">
    <source>
        <dbReference type="Pfam" id="PF05065"/>
    </source>
</evidence>
<organism evidence="3 4">
    <name type="scientific">Mycolicibacillus parakoreensis</name>
    <dbReference type="NCBI Taxonomy" id="1069221"/>
    <lineage>
        <taxon>Bacteria</taxon>
        <taxon>Bacillati</taxon>
        <taxon>Actinomycetota</taxon>
        <taxon>Actinomycetes</taxon>
        <taxon>Mycobacteriales</taxon>
        <taxon>Mycobacteriaceae</taxon>
        <taxon>Mycolicibacillus</taxon>
    </lineage>
</organism>
<accession>A0ABY3U1L4</accession>
<evidence type="ECO:0000313" key="3">
    <source>
        <dbReference type="EMBL" id="ULN52566.1"/>
    </source>
</evidence>
<evidence type="ECO:0000313" key="4">
    <source>
        <dbReference type="Proteomes" id="UP001055200"/>
    </source>
</evidence>
<sequence>MSLTTSGGSSILSPEQVSALVVQPLMQQSVAGQVSTVVQTDANEFRVPVVTDDPSAAWTAEGAEITADDPTLTEVTVKPSKLAGLTIISNELAADSSPAALQVVGDGLVRDLRRKVDAAFFGSTTTNGPSGLGSLTTQTVDAGASWSNLDAFSEAISKAADKHATTTAFACNSATALALAKLKEDSTSNKALLGADPTSPTARVIAGVPLYVSPEVDDDVVWAIPRQHVLLVHRTGAQVVTDTSAYFSSDRVGVRVTMRLGLGFTYADAVVKIALSG</sequence>
<name>A0ABY3U1L4_9MYCO</name>
<gene>
    <name evidence="3" type="ORF">MIU77_17295</name>
</gene>
<protein>
    <submittedName>
        <fullName evidence="3">Phage major capsid protein</fullName>
    </submittedName>
</protein>
<feature type="domain" description="Phage capsid-like C-terminal" evidence="2">
    <location>
        <begin position="12"/>
        <end position="273"/>
    </location>
</feature>
<keyword evidence="4" id="KW-1185">Reference proteome</keyword>
<dbReference type="RefSeq" id="WP_240170838.1">
    <property type="nucleotide sequence ID" value="NZ_CP092365.1"/>
</dbReference>
<dbReference type="SUPFAM" id="SSF56563">
    <property type="entry name" value="Major capsid protein gp5"/>
    <property type="match status" value="1"/>
</dbReference>
<reference evidence="3" key="1">
    <citation type="submission" date="2022-08" db="EMBL/GenBank/DDBJ databases">
        <title>Complete genome sequence of 14 non-tuberculosis mycobacteria type-strains.</title>
        <authorList>
            <person name="Igarashi Y."/>
            <person name="Osugi A."/>
            <person name="Mitarai S."/>
        </authorList>
    </citation>
    <scope>NUCLEOTIDE SEQUENCE</scope>
    <source>
        <strain evidence="3">DSM 45575</strain>
    </source>
</reference>
<dbReference type="Gene3D" id="3.30.2400.10">
    <property type="entry name" value="Major capsid protein gp5"/>
    <property type="match status" value="1"/>
</dbReference>
<dbReference type="InterPro" id="IPR054612">
    <property type="entry name" value="Phage_capsid-like_C"/>
</dbReference>
<dbReference type="NCBIfam" id="TIGR01554">
    <property type="entry name" value="major_cap_HK97"/>
    <property type="match status" value="1"/>
</dbReference>
<evidence type="ECO:0000256" key="1">
    <source>
        <dbReference type="ARBA" id="ARBA00004328"/>
    </source>
</evidence>
<dbReference type="InterPro" id="IPR024455">
    <property type="entry name" value="Phage_capsid"/>
</dbReference>
<dbReference type="Proteomes" id="UP001055200">
    <property type="component" value="Chromosome"/>
</dbReference>
<proteinExistence type="predicted"/>
<dbReference type="EMBL" id="CP092365">
    <property type="protein sequence ID" value="ULN52566.1"/>
    <property type="molecule type" value="Genomic_DNA"/>
</dbReference>
<comment type="subcellular location">
    <subcellularLocation>
        <location evidence="1">Virion</location>
    </subcellularLocation>
</comment>
<dbReference type="Pfam" id="PF05065">
    <property type="entry name" value="Phage_capsid"/>
    <property type="match status" value="1"/>
</dbReference>
<dbReference type="Gene3D" id="3.30.2320.10">
    <property type="entry name" value="hypothetical protein PF0899 domain"/>
    <property type="match status" value="1"/>
</dbReference>